<sequence>MRRFILGAALALGCAMPAVAADAEDAAIVAQIERFFGAMRAQDTATLKAILVDDAALTAQRVRPEGVQLRRYVGREWADSVGGQPGLDERVWDPLVMRRGPMAVVWAPYEFRLNGKTTHCGIDVFDMVKIEGAWRIAHLMWTQEPDGCAELKAPPKKR</sequence>
<dbReference type="SUPFAM" id="SSF54427">
    <property type="entry name" value="NTF2-like"/>
    <property type="match status" value="1"/>
</dbReference>
<feature type="chain" id="PRO_5016353645" description="Nuclear transport factor 2 family protein" evidence="1">
    <location>
        <begin position="21"/>
        <end position="158"/>
    </location>
</feature>
<keyword evidence="3" id="KW-1185">Reference proteome</keyword>
<dbReference type="InterPro" id="IPR032710">
    <property type="entry name" value="NTF2-like_dom_sf"/>
</dbReference>
<dbReference type="Gene3D" id="3.10.450.50">
    <property type="match status" value="1"/>
</dbReference>
<accession>A0A328BG40</accession>
<dbReference type="Proteomes" id="UP000249524">
    <property type="component" value="Unassembled WGS sequence"/>
</dbReference>
<reference evidence="2 3" key="1">
    <citation type="submission" date="2018-05" db="EMBL/GenBank/DDBJ databases">
        <authorList>
            <person name="Lanie J.A."/>
            <person name="Ng W.-L."/>
            <person name="Kazmierczak K.M."/>
            <person name="Andrzejewski T.M."/>
            <person name="Davidsen T.M."/>
            <person name="Wayne K.J."/>
            <person name="Tettelin H."/>
            <person name="Glass J.I."/>
            <person name="Rusch D."/>
            <person name="Podicherti R."/>
            <person name="Tsui H.-C.T."/>
            <person name="Winkler M.E."/>
        </authorList>
    </citation>
    <scope>NUCLEOTIDE SEQUENCE [LARGE SCALE GENOMIC DNA]</scope>
    <source>
        <strain evidence="2 3">BUT-10</strain>
    </source>
</reference>
<organism evidence="2 3">
    <name type="scientific">Phenylobacterium kunshanense</name>
    <dbReference type="NCBI Taxonomy" id="1445034"/>
    <lineage>
        <taxon>Bacteria</taxon>
        <taxon>Pseudomonadati</taxon>
        <taxon>Pseudomonadota</taxon>
        <taxon>Alphaproteobacteria</taxon>
        <taxon>Caulobacterales</taxon>
        <taxon>Caulobacteraceae</taxon>
        <taxon>Phenylobacterium</taxon>
    </lineage>
</organism>
<comment type="caution">
    <text evidence="2">The sequence shown here is derived from an EMBL/GenBank/DDBJ whole genome shotgun (WGS) entry which is preliminary data.</text>
</comment>
<dbReference type="AlphaFoldDB" id="A0A328BG40"/>
<feature type="signal peptide" evidence="1">
    <location>
        <begin position="1"/>
        <end position="20"/>
    </location>
</feature>
<proteinExistence type="predicted"/>
<keyword evidence="1" id="KW-0732">Signal</keyword>
<evidence type="ECO:0000313" key="3">
    <source>
        <dbReference type="Proteomes" id="UP000249524"/>
    </source>
</evidence>
<gene>
    <name evidence="2" type="ORF">DJ019_09475</name>
</gene>
<protein>
    <recommendedName>
        <fullName evidence="4">Nuclear transport factor 2 family protein</fullName>
    </recommendedName>
</protein>
<evidence type="ECO:0008006" key="4">
    <source>
        <dbReference type="Google" id="ProtNLM"/>
    </source>
</evidence>
<dbReference type="OrthoDB" id="117186at2"/>
<evidence type="ECO:0000313" key="2">
    <source>
        <dbReference type="EMBL" id="RAK66462.1"/>
    </source>
</evidence>
<evidence type="ECO:0000256" key="1">
    <source>
        <dbReference type="SAM" id="SignalP"/>
    </source>
</evidence>
<dbReference type="EMBL" id="QFYS01000003">
    <property type="protein sequence ID" value="RAK66462.1"/>
    <property type="molecule type" value="Genomic_DNA"/>
</dbReference>
<dbReference type="RefSeq" id="WP_111275771.1">
    <property type="nucleotide sequence ID" value="NZ_QFYS01000003.1"/>
</dbReference>
<name>A0A328BG40_9CAUL</name>